<protein>
    <submittedName>
        <fullName evidence="2">Uncharacterized protein</fullName>
    </submittedName>
</protein>
<feature type="transmembrane region" description="Helical" evidence="1">
    <location>
        <begin position="160"/>
        <end position="181"/>
    </location>
</feature>
<feature type="transmembrane region" description="Helical" evidence="1">
    <location>
        <begin position="107"/>
        <end position="126"/>
    </location>
</feature>
<keyword evidence="1" id="KW-1133">Transmembrane helix</keyword>
<dbReference type="Proteomes" id="UP000018934">
    <property type="component" value="Chromosome"/>
</dbReference>
<sequence length="207" mass="23672">MKQTKQMESDMLKKKTLHREFTRCGKCGEEKECWCDDIDKYDIYTRREIVYSPDSRVIEKYGLQTHKVYEHSTLADRTHFRKKGSVRAALCDGCVGEIPTASYLKHWIVAVLSAGLLVTAYIMGLMNILPWGVGLISAMVVFYIVLSVSVVRIFHESSLYLISILLALFGLTGFVFILALCKQKECRRNENETLKTKYIIGKLSEIT</sequence>
<reference evidence="2 3" key="1">
    <citation type="journal article" date="2013" name="Stand. Genomic Sci.">
        <title>Complete genome sequence of Dehalobacter restrictus PER-K23(T.).</title>
        <authorList>
            <person name="Kruse T."/>
            <person name="Maillard J."/>
            <person name="Goodwin L."/>
            <person name="Woyke T."/>
            <person name="Teshima H."/>
            <person name="Bruce D."/>
            <person name="Detter C."/>
            <person name="Tapia R."/>
            <person name="Han C."/>
            <person name="Huntemann M."/>
            <person name="Wei C.L."/>
            <person name="Han J."/>
            <person name="Chen A."/>
            <person name="Kyrpides N."/>
            <person name="Szeto E."/>
            <person name="Markowitz V."/>
            <person name="Ivanova N."/>
            <person name="Pagani I."/>
            <person name="Pati A."/>
            <person name="Pitluck S."/>
            <person name="Nolan M."/>
            <person name="Holliger C."/>
            <person name="Smidt H."/>
        </authorList>
    </citation>
    <scope>NUCLEOTIDE SEQUENCE [LARGE SCALE GENOMIC DNA]</scope>
    <source>
        <strain evidence="3">DSM 9455</strain>
    </source>
</reference>
<keyword evidence="3" id="KW-1185">Reference proteome</keyword>
<organism evidence="2 3">
    <name type="scientific">Dehalobacter restrictus (strain DSM 9455 / PER-K23)</name>
    <dbReference type="NCBI Taxonomy" id="871738"/>
    <lineage>
        <taxon>Bacteria</taxon>
        <taxon>Bacillati</taxon>
        <taxon>Bacillota</taxon>
        <taxon>Clostridia</taxon>
        <taxon>Eubacteriales</taxon>
        <taxon>Desulfitobacteriaceae</taxon>
        <taxon>Dehalobacter</taxon>
    </lineage>
</organism>
<name>A0ABN4C0N8_DEHRP</name>
<proteinExistence type="predicted"/>
<keyword evidence="1" id="KW-0472">Membrane</keyword>
<dbReference type="RefSeq" id="WP_025205986.1">
    <property type="nucleotide sequence ID" value="NZ_CP007033.1"/>
</dbReference>
<evidence type="ECO:0000313" key="2">
    <source>
        <dbReference type="EMBL" id="AHF11426.1"/>
    </source>
</evidence>
<keyword evidence="1" id="KW-0812">Transmembrane</keyword>
<gene>
    <name evidence="2" type="ORF">DEHRE_10685</name>
</gene>
<dbReference type="EMBL" id="CP007033">
    <property type="protein sequence ID" value="AHF11426.1"/>
    <property type="molecule type" value="Genomic_DNA"/>
</dbReference>
<feature type="transmembrane region" description="Helical" evidence="1">
    <location>
        <begin position="133"/>
        <end position="154"/>
    </location>
</feature>
<evidence type="ECO:0000313" key="3">
    <source>
        <dbReference type="Proteomes" id="UP000018934"/>
    </source>
</evidence>
<accession>A0ABN4C0N8</accession>
<evidence type="ECO:0000256" key="1">
    <source>
        <dbReference type="SAM" id="Phobius"/>
    </source>
</evidence>